<evidence type="ECO:0000313" key="2">
    <source>
        <dbReference type="EMBL" id="KAF2135881.1"/>
    </source>
</evidence>
<gene>
    <name evidence="2" type="ORF">K452DRAFT_157700</name>
</gene>
<proteinExistence type="predicted"/>
<feature type="compositionally biased region" description="Basic residues" evidence="1">
    <location>
        <begin position="27"/>
        <end position="37"/>
    </location>
</feature>
<dbReference type="GeneID" id="54293111"/>
<dbReference type="EMBL" id="ML995545">
    <property type="protein sequence ID" value="KAF2135881.1"/>
    <property type="molecule type" value="Genomic_DNA"/>
</dbReference>
<feature type="region of interest" description="Disordered" evidence="1">
    <location>
        <begin position="1"/>
        <end position="37"/>
    </location>
</feature>
<evidence type="ECO:0000313" key="3">
    <source>
        <dbReference type="Proteomes" id="UP000799438"/>
    </source>
</evidence>
<keyword evidence="3" id="KW-1185">Reference proteome</keyword>
<dbReference type="AlphaFoldDB" id="A0A6A6AZI2"/>
<dbReference type="Proteomes" id="UP000799438">
    <property type="component" value="Unassembled WGS sequence"/>
</dbReference>
<evidence type="ECO:0000256" key="1">
    <source>
        <dbReference type="SAM" id="MobiDB-lite"/>
    </source>
</evidence>
<accession>A0A6A6AZI2</accession>
<reference evidence="2" key="1">
    <citation type="journal article" date="2020" name="Stud. Mycol.">
        <title>101 Dothideomycetes genomes: a test case for predicting lifestyles and emergence of pathogens.</title>
        <authorList>
            <person name="Haridas S."/>
            <person name="Albert R."/>
            <person name="Binder M."/>
            <person name="Bloem J."/>
            <person name="Labutti K."/>
            <person name="Salamov A."/>
            <person name="Andreopoulos B."/>
            <person name="Baker S."/>
            <person name="Barry K."/>
            <person name="Bills G."/>
            <person name="Bluhm B."/>
            <person name="Cannon C."/>
            <person name="Castanera R."/>
            <person name="Culley D."/>
            <person name="Daum C."/>
            <person name="Ezra D."/>
            <person name="Gonzalez J."/>
            <person name="Henrissat B."/>
            <person name="Kuo A."/>
            <person name="Liang C."/>
            <person name="Lipzen A."/>
            <person name="Lutzoni F."/>
            <person name="Magnuson J."/>
            <person name="Mondo S."/>
            <person name="Nolan M."/>
            <person name="Ohm R."/>
            <person name="Pangilinan J."/>
            <person name="Park H.-J."/>
            <person name="Ramirez L."/>
            <person name="Alfaro M."/>
            <person name="Sun H."/>
            <person name="Tritt A."/>
            <person name="Yoshinaga Y."/>
            <person name="Zwiers L.-H."/>
            <person name="Turgeon B."/>
            <person name="Goodwin S."/>
            <person name="Spatafora J."/>
            <person name="Crous P."/>
            <person name="Grigoriev I."/>
        </authorList>
    </citation>
    <scope>NUCLEOTIDE SEQUENCE</scope>
    <source>
        <strain evidence="2">CBS 121167</strain>
    </source>
</reference>
<organism evidence="2 3">
    <name type="scientific">Aplosporella prunicola CBS 121167</name>
    <dbReference type="NCBI Taxonomy" id="1176127"/>
    <lineage>
        <taxon>Eukaryota</taxon>
        <taxon>Fungi</taxon>
        <taxon>Dikarya</taxon>
        <taxon>Ascomycota</taxon>
        <taxon>Pezizomycotina</taxon>
        <taxon>Dothideomycetes</taxon>
        <taxon>Dothideomycetes incertae sedis</taxon>
        <taxon>Botryosphaeriales</taxon>
        <taxon>Aplosporellaceae</taxon>
        <taxon>Aplosporella</taxon>
    </lineage>
</organism>
<protein>
    <submittedName>
        <fullName evidence="2">Uncharacterized protein</fullName>
    </submittedName>
</protein>
<name>A0A6A6AZI2_9PEZI</name>
<dbReference type="RefSeq" id="XP_033391599.1">
    <property type="nucleotide sequence ID" value="XM_033535617.1"/>
</dbReference>
<feature type="compositionally biased region" description="Basic residues" evidence="1">
    <location>
        <begin position="1"/>
        <end position="13"/>
    </location>
</feature>
<sequence length="88" mass="9878">MPARCLRKERRSSRLGEAGWGMTMRQERRRHKQKRKNGMPVMIDQISAMACMPMAVWRAKSSYCTASFFLLPTLRVCGGVGGWGGGAE</sequence>